<dbReference type="Proteomes" id="UP000050509">
    <property type="component" value="Unassembled WGS sequence"/>
</dbReference>
<dbReference type="InterPro" id="IPR017850">
    <property type="entry name" value="Alkaline_phosphatase_core_sf"/>
</dbReference>
<keyword evidence="6" id="KW-1185">Reference proteome</keyword>
<proteinExistence type="inferred from homology"/>
<evidence type="ECO:0000256" key="1">
    <source>
        <dbReference type="ARBA" id="ARBA00010373"/>
    </source>
</evidence>
<evidence type="ECO:0000256" key="3">
    <source>
        <dbReference type="ARBA" id="ARBA00023211"/>
    </source>
</evidence>
<dbReference type="InterPro" id="IPR006124">
    <property type="entry name" value="Metalloenzyme"/>
</dbReference>
<keyword evidence="2" id="KW-0479">Metal-binding</keyword>
<name>A0A0P9D995_9CHLR</name>
<comment type="similarity">
    <text evidence="1">Belongs to the phosphopentomutase family.</text>
</comment>
<dbReference type="Pfam" id="PF01676">
    <property type="entry name" value="Metalloenzyme"/>
    <property type="match status" value="1"/>
</dbReference>
<evidence type="ECO:0000313" key="6">
    <source>
        <dbReference type="Proteomes" id="UP000050509"/>
    </source>
</evidence>
<protein>
    <recommendedName>
        <fullName evidence="4">Metalloenzyme domain-containing protein</fullName>
    </recommendedName>
</protein>
<sequence length="142" mass="14424">MRAREPGVETPLIAPATAGANLAALAHDHEFVFYESFLPDLAGHGRLGAERATQASAGKEAIVTEQVHTAIALLDGLLGGLLVARRPGDTMLVTSDHGNIESLAAPAHTRDPVPLLVVGPGAPAFADVEDIAGVAGAILAAL</sequence>
<gene>
    <name evidence="5" type="ORF">SE17_34660</name>
</gene>
<feature type="non-terminal residue" evidence="5">
    <location>
        <position position="1"/>
    </location>
</feature>
<accession>A0A0P9D995</accession>
<dbReference type="SUPFAM" id="SSF53649">
    <property type="entry name" value="Alkaline phosphatase-like"/>
    <property type="match status" value="1"/>
</dbReference>
<dbReference type="GO" id="GO:0009117">
    <property type="term" value="P:nucleotide metabolic process"/>
    <property type="evidence" value="ECO:0007669"/>
    <property type="project" value="InterPro"/>
</dbReference>
<feature type="domain" description="Metalloenzyme" evidence="4">
    <location>
        <begin position="65"/>
        <end position="139"/>
    </location>
</feature>
<dbReference type="PANTHER" id="PTHR21110:SF0">
    <property type="entry name" value="PHOSPHOPENTOMUTASE"/>
    <property type="match status" value="1"/>
</dbReference>
<dbReference type="Gene3D" id="3.40.720.10">
    <property type="entry name" value="Alkaline Phosphatase, subunit A"/>
    <property type="match status" value="1"/>
</dbReference>
<dbReference type="GO" id="GO:0008973">
    <property type="term" value="F:phosphopentomutase activity"/>
    <property type="evidence" value="ECO:0007669"/>
    <property type="project" value="InterPro"/>
</dbReference>
<dbReference type="AlphaFoldDB" id="A0A0P9D995"/>
<reference evidence="5 6" key="1">
    <citation type="submission" date="2015-09" db="EMBL/GenBank/DDBJ databases">
        <title>Draft genome sequence of Kouleothrix aurantiaca JCM 19913.</title>
        <authorList>
            <person name="Hemp J."/>
        </authorList>
    </citation>
    <scope>NUCLEOTIDE SEQUENCE [LARGE SCALE GENOMIC DNA]</scope>
    <source>
        <strain evidence="5 6">COM-B</strain>
    </source>
</reference>
<dbReference type="GO" id="GO:0000287">
    <property type="term" value="F:magnesium ion binding"/>
    <property type="evidence" value="ECO:0007669"/>
    <property type="project" value="InterPro"/>
</dbReference>
<evidence type="ECO:0000313" key="5">
    <source>
        <dbReference type="EMBL" id="KPV49075.1"/>
    </source>
</evidence>
<dbReference type="EMBL" id="LJCR01002216">
    <property type="protein sequence ID" value="KPV49075.1"/>
    <property type="molecule type" value="Genomic_DNA"/>
</dbReference>
<dbReference type="PANTHER" id="PTHR21110">
    <property type="entry name" value="PHOSPHOPENTOMUTASE"/>
    <property type="match status" value="1"/>
</dbReference>
<dbReference type="InterPro" id="IPR010045">
    <property type="entry name" value="DeoB"/>
</dbReference>
<evidence type="ECO:0000256" key="2">
    <source>
        <dbReference type="ARBA" id="ARBA00022723"/>
    </source>
</evidence>
<organism evidence="5 6">
    <name type="scientific">Kouleothrix aurantiaca</name>
    <dbReference type="NCBI Taxonomy" id="186479"/>
    <lineage>
        <taxon>Bacteria</taxon>
        <taxon>Bacillati</taxon>
        <taxon>Chloroflexota</taxon>
        <taxon>Chloroflexia</taxon>
        <taxon>Chloroflexales</taxon>
        <taxon>Roseiflexineae</taxon>
        <taxon>Roseiflexaceae</taxon>
        <taxon>Kouleothrix</taxon>
    </lineage>
</organism>
<keyword evidence="3" id="KW-0464">Manganese</keyword>
<comment type="caution">
    <text evidence="5">The sequence shown here is derived from an EMBL/GenBank/DDBJ whole genome shotgun (WGS) entry which is preliminary data.</text>
</comment>
<dbReference type="GO" id="GO:0043094">
    <property type="term" value="P:metabolic compound salvage"/>
    <property type="evidence" value="ECO:0007669"/>
    <property type="project" value="InterPro"/>
</dbReference>
<dbReference type="GO" id="GO:0005829">
    <property type="term" value="C:cytosol"/>
    <property type="evidence" value="ECO:0007669"/>
    <property type="project" value="TreeGrafter"/>
</dbReference>
<evidence type="ECO:0000259" key="4">
    <source>
        <dbReference type="Pfam" id="PF01676"/>
    </source>
</evidence>